<accession>A0A0A9C2L8</accession>
<feature type="chain" id="PRO_5002044349" evidence="1">
    <location>
        <begin position="25"/>
        <end position="81"/>
    </location>
</feature>
<reference evidence="2" key="1">
    <citation type="submission" date="2014-09" db="EMBL/GenBank/DDBJ databases">
        <authorList>
            <person name="Magalhaes I.L.F."/>
            <person name="Oliveira U."/>
            <person name="Santos F.R."/>
            <person name="Vidigal T.H.D.A."/>
            <person name="Brescovit A.D."/>
            <person name="Santos A.J."/>
        </authorList>
    </citation>
    <scope>NUCLEOTIDE SEQUENCE</scope>
    <source>
        <tissue evidence="2">Shoot tissue taken approximately 20 cm above the soil surface</tissue>
    </source>
</reference>
<feature type="signal peptide" evidence="1">
    <location>
        <begin position="1"/>
        <end position="24"/>
    </location>
</feature>
<protein>
    <submittedName>
        <fullName evidence="2">Uncharacterized protein</fullName>
    </submittedName>
</protein>
<evidence type="ECO:0000256" key="1">
    <source>
        <dbReference type="SAM" id="SignalP"/>
    </source>
</evidence>
<dbReference type="EMBL" id="GBRH01232098">
    <property type="protein sequence ID" value="JAD65797.1"/>
    <property type="molecule type" value="Transcribed_RNA"/>
</dbReference>
<evidence type="ECO:0000313" key="2">
    <source>
        <dbReference type="EMBL" id="JAD65797.1"/>
    </source>
</evidence>
<keyword evidence="1" id="KW-0732">Signal</keyword>
<proteinExistence type="predicted"/>
<organism evidence="2">
    <name type="scientific">Arundo donax</name>
    <name type="common">Giant reed</name>
    <name type="synonym">Donax arundinaceus</name>
    <dbReference type="NCBI Taxonomy" id="35708"/>
    <lineage>
        <taxon>Eukaryota</taxon>
        <taxon>Viridiplantae</taxon>
        <taxon>Streptophyta</taxon>
        <taxon>Embryophyta</taxon>
        <taxon>Tracheophyta</taxon>
        <taxon>Spermatophyta</taxon>
        <taxon>Magnoliopsida</taxon>
        <taxon>Liliopsida</taxon>
        <taxon>Poales</taxon>
        <taxon>Poaceae</taxon>
        <taxon>PACMAD clade</taxon>
        <taxon>Arundinoideae</taxon>
        <taxon>Arundineae</taxon>
        <taxon>Arundo</taxon>
    </lineage>
</organism>
<sequence length="81" mass="8836">MFLTPTFSLAYSCLFMLCISTSLDKPSIDPILQYTSHVLKEGGTLLTLNHTSCSYPTAPVCSFHFPILTLAGKCFKGSSLK</sequence>
<reference evidence="2" key="2">
    <citation type="journal article" date="2015" name="Data Brief">
        <title>Shoot transcriptome of the giant reed, Arundo donax.</title>
        <authorList>
            <person name="Barrero R.A."/>
            <person name="Guerrero F.D."/>
            <person name="Moolhuijzen P."/>
            <person name="Goolsby J.A."/>
            <person name="Tidwell J."/>
            <person name="Bellgard S.E."/>
            <person name="Bellgard M.I."/>
        </authorList>
    </citation>
    <scope>NUCLEOTIDE SEQUENCE</scope>
    <source>
        <tissue evidence="2">Shoot tissue taken approximately 20 cm above the soil surface</tissue>
    </source>
</reference>
<name>A0A0A9C2L8_ARUDO</name>
<dbReference type="AlphaFoldDB" id="A0A0A9C2L8"/>